<dbReference type="EMBL" id="CP017174">
    <property type="protein sequence ID" value="QDE71158.1"/>
    <property type="molecule type" value="Genomic_DNA"/>
</dbReference>
<accession>A0AAE6G558</accession>
<dbReference type="Pfam" id="PF01764">
    <property type="entry name" value="Lipase_3"/>
    <property type="match status" value="1"/>
</dbReference>
<dbReference type="Proteomes" id="UP000320179">
    <property type="component" value="Chromosome"/>
</dbReference>
<evidence type="ECO:0000313" key="2">
    <source>
        <dbReference type="EMBL" id="QDE71158.1"/>
    </source>
</evidence>
<dbReference type="GO" id="GO:0006629">
    <property type="term" value="P:lipid metabolic process"/>
    <property type="evidence" value="ECO:0007669"/>
    <property type="project" value="InterPro"/>
</dbReference>
<sequence length="243" mass="26462">MYVAYNTSANCYVVAVAGTNGNKDGDHNWYDTDCLDDNVTVTTGFPLGINPANGDKPDTKNVGYVSQGAAWGTTNLLNMQDPKTQKTIQSFLKDNESSQGTLIFAGHSLGGSLSPTLALWLYPNAFAASRWGALYVLPTAAPSTGDRGFVNVFSAIFPPTAIRGIANYGFWNQVIWNQYDVVPHGWTNLMNIQPFNVQNDVVWDYVQGKSCQTLYGPLSGLSADIVYDAINAKYQLLRAQIPT</sequence>
<feature type="domain" description="Fungal lipase-type" evidence="1">
    <location>
        <begin position="75"/>
        <end position="184"/>
    </location>
</feature>
<evidence type="ECO:0000259" key="1">
    <source>
        <dbReference type="Pfam" id="PF01764"/>
    </source>
</evidence>
<dbReference type="SUPFAM" id="SSF53474">
    <property type="entry name" value="alpha/beta-Hydrolases"/>
    <property type="match status" value="1"/>
</dbReference>
<protein>
    <recommendedName>
        <fullName evidence="1">Fungal lipase-type domain-containing protein</fullName>
    </recommendedName>
</protein>
<dbReference type="InterPro" id="IPR029058">
    <property type="entry name" value="AB_hydrolase_fold"/>
</dbReference>
<name>A0AAE6G558_MYXXA</name>
<gene>
    <name evidence="2" type="ORF">BHS09_31620</name>
</gene>
<dbReference type="Gene3D" id="3.40.50.1820">
    <property type="entry name" value="alpha/beta hydrolase"/>
    <property type="match status" value="1"/>
</dbReference>
<evidence type="ECO:0000313" key="3">
    <source>
        <dbReference type="Proteomes" id="UP000320179"/>
    </source>
</evidence>
<dbReference type="InterPro" id="IPR002921">
    <property type="entry name" value="Fungal_lipase-type"/>
</dbReference>
<dbReference type="AlphaFoldDB" id="A0AAE6G558"/>
<reference evidence="2 3" key="1">
    <citation type="journal article" date="2019" name="Science">
        <title>Social genes are selection hotspots in kin groups of a soil microbe.</title>
        <authorList>
            <person name="Wielgoss S."/>
            <person name="Wolfensberger R."/>
            <person name="Sun L."/>
            <person name="Fiegna F."/>
            <person name="Velicer G.J."/>
        </authorList>
    </citation>
    <scope>NUCLEOTIDE SEQUENCE [LARGE SCALE GENOMIC DNA]</scope>
    <source>
        <strain evidence="2 3">MC3.5.9c15</strain>
    </source>
</reference>
<organism evidence="2 3">
    <name type="scientific">Myxococcus xanthus</name>
    <dbReference type="NCBI Taxonomy" id="34"/>
    <lineage>
        <taxon>Bacteria</taxon>
        <taxon>Pseudomonadati</taxon>
        <taxon>Myxococcota</taxon>
        <taxon>Myxococcia</taxon>
        <taxon>Myxococcales</taxon>
        <taxon>Cystobacterineae</taxon>
        <taxon>Myxococcaceae</taxon>
        <taxon>Myxococcus</taxon>
    </lineage>
</organism>
<proteinExistence type="predicted"/>